<evidence type="ECO:0000313" key="3">
    <source>
        <dbReference type="Proteomes" id="UP001328107"/>
    </source>
</evidence>
<name>A0AAN4ZFM4_9BILA</name>
<proteinExistence type="predicted"/>
<protein>
    <submittedName>
        <fullName evidence="2">Uncharacterized protein</fullName>
    </submittedName>
</protein>
<gene>
    <name evidence="2" type="ORF">PMAYCL1PPCAC_10538</name>
</gene>
<dbReference type="Proteomes" id="UP001328107">
    <property type="component" value="Unassembled WGS sequence"/>
</dbReference>
<evidence type="ECO:0000256" key="1">
    <source>
        <dbReference type="SAM" id="Coils"/>
    </source>
</evidence>
<keyword evidence="3" id="KW-1185">Reference proteome</keyword>
<feature type="coiled-coil region" evidence="1">
    <location>
        <begin position="17"/>
        <end position="44"/>
    </location>
</feature>
<dbReference type="EMBL" id="BTRK01000003">
    <property type="protein sequence ID" value="GMR40343.1"/>
    <property type="molecule type" value="Genomic_DNA"/>
</dbReference>
<comment type="caution">
    <text evidence="2">The sequence shown here is derived from an EMBL/GenBank/DDBJ whole genome shotgun (WGS) entry which is preliminary data.</text>
</comment>
<reference evidence="3" key="1">
    <citation type="submission" date="2022-10" db="EMBL/GenBank/DDBJ databases">
        <title>Genome assembly of Pristionchus species.</title>
        <authorList>
            <person name="Yoshida K."/>
            <person name="Sommer R.J."/>
        </authorList>
    </citation>
    <scope>NUCLEOTIDE SEQUENCE [LARGE SCALE GENOMIC DNA]</scope>
    <source>
        <strain evidence="3">RS5460</strain>
    </source>
</reference>
<dbReference type="AlphaFoldDB" id="A0AAN4ZFM4"/>
<sequence>METLRRLFCCSGPSRSLRRKAKLLREYEQTMDDLNQIAKAMKLAAIQALNSRQPVDQVRETLANIKVAVIRELFATISLLNLTALADFDEEKALDTTEFIRKLEETIDIFERTLVLCNPAEAA</sequence>
<evidence type="ECO:0000313" key="2">
    <source>
        <dbReference type="EMBL" id="GMR40343.1"/>
    </source>
</evidence>
<accession>A0AAN4ZFM4</accession>
<keyword evidence="1" id="KW-0175">Coiled coil</keyword>
<organism evidence="2 3">
    <name type="scientific">Pristionchus mayeri</name>
    <dbReference type="NCBI Taxonomy" id="1317129"/>
    <lineage>
        <taxon>Eukaryota</taxon>
        <taxon>Metazoa</taxon>
        <taxon>Ecdysozoa</taxon>
        <taxon>Nematoda</taxon>
        <taxon>Chromadorea</taxon>
        <taxon>Rhabditida</taxon>
        <taxon>Rhabditina</taxon>
        <taxon>Diplogasteromorpha</taxon>
        <taxon>Diplogasteroidea</taxon>
        <taxon>Neodiplogasteridae</taxon>
        <taxon>Pristionchus</taxon>
    </lineage>
</organism>